<dbReference type="Pfam" id="PF07039">
    <property type="entry name" value="SGF29_Tudor"/>
    <property type="match status" value="1"/>
</dbReference>
<feature type="region of interest" description="Disordered" evidence="5">
    <location>
        <begin position="1"/>
        <end position="111"/>
    </location>
</feature>
<feature type="compositionally biased region" description="Polar residues" evidence="5">
    <location>
        <begin position="62"/>
        <end position="82"/>
    </location>
</feature>
<evidence type="ECO:0000313" key="7">
    <source>
        <dbReference type="EMBL" id="PKS05816.1"/>
    </source>
</evidence>
<keyword evidence="8" id="KW-1185">Reference proteome</keyword>
<dbReference type="InterPro" id="IPR047287">
    <property type="entry name" value="Tudor_SGF29_rpt2"/>
</dbReference>
<dbReference type="Proteomes" id="UP000233524">
    <property type="component" value="Unassembled WGS sequence"/>
</dbReference>
<dbReference type="OrthoDB" id="10265994at2759"/>
<keyword evidence="4" id="KW-0539">Nucleus</keyword>
<comment type="subcellular location">
    <subcellularLocation>
        <location evidence="1">Nucleus</location>
    </subcellularLocation>
</comment>
<evidence type="ECO:0000256" key="5">
    <source>
        <dbReference type="SAM" id="MobiDB-lite"/>
    </source>
</evidence>
<sequence>MADREKKKLSNTFTPQFVAPPSRASPWERASGRHSQQHDSALSSAASGSDRDPSRGPPLQNLPASTHISAKSQRASVPSSAREQPRTLPMSQRNRSGRGLNRNNGGSHGEEVALWDTLKDKLPEVLAKLNEDGRNLEELLKLDAEANTYRKKGKEPPPSLLAKMEAHCRKGVKTTEAMKLEIPAYIEKINILRAILQANKDQGGGDSGSGPAATGRSAASSRPTRDRERDRENRDREREKERDPAATSSLYDFDGSGESPVRSPMGGSTRRFGTDRSSNRDSIPPQSDSAETGSAAGSGSVGGSGGTSAAAAAAAAAAAQAKTKVVFAKGDEVAFRPKQGNGGEHPDWILGEVAAVIGDGKTRRYKVMDVEPDESSKQREYRTSASNMIPITPESQAATLLPWEAGKMVLALYPQTTTFYKAEVMGTSADGKVNLHFEGESDSATLQQVERRFVVEFR</sequence>
<feature type="domain" description="SGF29 C-terminal" evidence="6">
    <location>
        <begin position="323"/>
        <end position="458"/>
    </location>
</feature>
<dbReference type="CDD" id="cd20393">
    <property type="entry name" value="Tudor_SGF29_rpt1"/>
    <property type="match status" value="1"/>
</dbReference>
<keyword evidence="2" id="KW-0805">Transcription regulation</keyword>
<keyword evidence="3" id="KW-0804">Transcription</keyword>
<dbReference type="GO" id="GO:0005634">
    <property type="term" value="C:nucleus"/>
    <property type="evidence" value="ECO:0007669"/>
    <property type="project" value="UniProtKB-SubCell"/>
</dbReference>
<evidence type="ECO:0000313" key="8">
    <source>
        <dbReference type="Proteomes" id="UP000233524"/>
    </source>
</evidence>
<evidence type="ECO:0000256" key="3">
    <source>
        <dbReference type="ARBA" id="ARBA00023163"/>
    </source>
</evidence>
<dbReference type="GO" id="GO:0000124">
    <property type="term" value="C:SAGA complex"/>
    <property type="evidence" value="ECO:0007669"/>
    <property type="project" value="InterPro"/>
</dbReference>
<feature type="compositionally biased region" description="Low complexity" evidence="5">
    <location>
        <begin position="287"/>
        <end position="298"/>
    </location>
</feature>
<accession>A0A2N3N060</accession>
<dbReference type="STRING" id="41688.A0A2N3N060"/>
<gene>
    <name evidence="7" type="ORF">jhhlp_007645</name>
</gene>
<protein>
    <recommendedName>
        <fullName evidence="6">SGF29 C-terminal domain-containing protein</fullName>
    </recommendedName>
</protein>
<feature type="compositionally biased region" description="Low complexity" evidence="5">
    <location>
        <begin position="93"/>
        <end position="105"/>
    </location>
</feature>
<proteinExistence type="predicted"/>
<name>A0A2N3N060_9PEZI</name>
<evidence type="ECO:0000259" key="6">
    <source>
        <dbReference type="PROSITE" id="PS51518"/>
    </source>
</evidence>
<dbReference type="InterPro" id="IPR010750">
    <property type="entry name" value="SGF29_tudor-like_dom"/>
</dbReference>
<evidence type="ECO:0000256" key="1">
    <source>
        <dbReference type="ARBA" id="ARBA00004123"/>
    </source>
</evidence>
<dbReference type="PROSITE" id="PS51518">
    <property type="entry name" value="SGF29_C"/>
    <property type="match status" value="1"/>
</dbReference>
<feature type="region of interest" description="Disordered" evidence="5">
    <location>
        <begin position="201"/>
        <end position="307"/>
    </location>
</feature>
<dbReference type="InterPro" id="IPR047288">
    <property type="entry name" value="Tudor_SGF29_rpt1"/>
</dbReference>
<dbReference type="CDD" id="cd20394">
    <property type="entry name" value="Tudor_SGF29_rpt2"/>
    <property type="match status" value="1"/>
</dbReference>
<comment type="caution">
    <text evidence="7">The sequence shown here is derived from an EMBL/GenBank/DDBJ whole genome shotgun (WGS) entry which is preliminary data.</text>
</comment>
<reference evidence="7 8" key="1">
    <citation type="journal article" date="2017" name="G3 (Bethesda)">
        <title>First Draft Genome Sequence of the Pathogenic Fungus Lomentospora prolificans (Formerly Scedosporium prolificans).</title>
        <authorList>
            <person name="Luo R."/>
            <person name="Zimin A."/>
            <person name="Workman R."/>
            <person name="Fan Y."/>
            <person name="Pertea G."/>
            <person name="Grossman N."/>
            <person name="Wear M.P."/>
            <person name="Jia B."/>
            <person name="Miller H."/>
            <person name="Casadevall A."/>
            <person name="Timp W."/>
            <person name="Zhang S.X."/>
            <person name="Salzberg S.L."/>
        </authorList>
    </citation>
    <scope>NUCLEOTIDE SEQUENCE [LARGE SCALE GENOMIC DNA]</scope>
    <source>
        <strain evidence="7 8">JHH-5317</strain>
    </source>
</reference>
<dbReference type="Gene3D" id="2.30.30.140">
    <property type="match status" value="2"/>
</dbReference>
<evidence type="ECO:0000256" key="4">
    <source>
        <dbReference type="ARBA" id="ARBA00023242"/>
    </source>
</evidence>
<dbReference type="PANTHER" id="PTHR21539:SF0">
    <property type="entry name" value="SAGA-ASSOCIATED FACTOR 29"/>
    <property type="match status" value="1"/>
</dbReference>
<dbReference type="PANTHER" id="PTHR21539">
    <property type="entry name" value="SAGA-ASSOCIATED FACTOR 29"/>
    <property type="match status" value="1"/>
</dbReference>
<dbReference type="EMBL" id="NLAX01001139">
    <property type="protein sequence ID" value="PKS05816.1"/>
    <property type="molecule type" value="Genomic_DNA"/>
</dbReference>
<evidence type="ECO:0000256" key="2">
    <source>
        <dbReference type="ARBA" id="ARBA00023015"/>
    </source>
</evidence>
<dbReference type="VEuPathDB" id="FungiDB:jhhlp_007645"/>
<feature type="compositionally biased region" description="Basic and acidic residues" evidence="5">
    <location>
        <begin position="223"/>
        <end position="244"/>
    </location>
</feature>
<organism evidence="7 8">
    <name type="scientific">Lomentospora prolificans</name>
    <dbReference type="NCBI Taxonomy" id="41688"/>
    <lineage>
        <taxon>Eukaryota</taxon>
        <taxon>Fungi</taxon>
        <taxon>Dikarya</taxon>
        <taxon>Ascomycota</taxon>
        <taxon>Pezizomycotina</taxon>
        <taxon>Sordariomycetes</taxon>
        <taxon>Hypocreomycetidae</taxon>
        <taxon>Microascales</taxon>
        <taxon>Microascaceae</taxon>
        <taxon>Lomentospora</taxon>
    </lineage>
</organism>
<dbReference type="AlphaFoldDB" id="A0A2N3N060"/>
<dbReference type="InParanoid" id="A0A2N3N060"/>
<dbReference type="InterPro" id="IPR037802">
    <property type="entry name" value="SGF29"/>
</dbReference>